<evidence type="ECO:0000256" key="4">
    <source>
        <dbReference type="PROSITE-ProRule" id="PRU00335"/>
    </source>
</evidence>
<keyword evidence="7" id="KW-1185">Reference proteome</keyword>
<dbReference type="SUPFAM" id="SSF46689">
    <property type="entry name" value="Homeodomain-like"/>
    <property type="match status" value="1"/>
</dbReference>
<dbReference type="Proteomes" id="UP000663903">
    <property type="component" value="Chromosome"/>
</dbReference>
<dbReference type="InterPro" id="IPR050109">
    <property type="entry name" value="HTH-type_TetR-like_transc_reg"/>
</dbReference>
<dbReference type="PROSITE" id="PS50977">
    <property type="entry name" value="HTH_TETR_2"/>
    <property type="match status" value="1"/>
</dbReference>
<evidence type="ECO:0000256" key="1">
    <source>
        <dbReference type="ARBA" id="ARBA00023015"/>
    </source>
</evidence>
<dbReference type="Gene3D" id="1.10.357.10">
    <property type="entry name" value="Tetracycline Repressor, domain 2"/>
    <property type="match status" value="1"/>
</dbReference>
<dbReference type="InterPro" id="IPR009057">
    <property type="entry name" value="Homeodomain-like_sf"/>
</dbReference>
<organism evidence="6 7">
    <name type="scientific">Ottowia testudinis</name>
    <dbReference type="NCBI Taxonomy" id="2816950"/>
    <lineage>
        <taxon>Bacteria</taxon>
        <taxon>Pseudomonadati</taxon>
        <taxon>Pseudomonadota</taxon>
        <taxon>Betaproteobacteria</taxon>
        <taxon>Burkholderiales</taxon>
        <taxon>Comamonadaceae</taxon>
        <taxon>Ottowia</taxon>
    </lineage>
</organism>
<feature type="domain" description="HTH tetR-type" evidence="5">
    <location>
        <begin position="15"/>
        <end position="75"/>
    </location>
</feature>
<evidence type="ECO:0000313" key="7">
    <source>
        <dbReference type="Proteomes" id="UP000663903"/>
    </source>
</evidence>
<gene>
    <name evidence="6" type="ORF">J1M35_15500</name>
</gene>
<evidence type="ECO:0000313" key="6">
    <source>
        <dbReference type="EMBL" id="QTD44488.1"/>
    </source>
</evidence>
<dbReference type="GO" id="GO:0003700">
    <property type="term" value="F:DNA-binding transcription factor activity"/>
    <property type="evidence" value="ECO:0007669"/>
    <property type="project" value="TreeGrafter"/>
</dbReference>
<keyword evidence="2 4" id="KW-0238">DNA-binding</keyword>
<evidence type="ECO:0000256" key="2">
    <source>
        <dbReference type="ARBA" id="ARBA00023125"/>
    </source>
</evidence>
<dbReference type="RefSeq" id="WP_208008052.1">
    <property type="nucleotide sequence ID" value="NZ_CP071796.1"/>
</dbReference>
<dbReference type="Pfam" id="PF00440">
    <property type="entry name" value="TetR_N"/>
    <property type="match status" value="1"/>
</dbReference>
<keyword evidence="1" id="KW-0805">Transcription regulation</keyword>
<sequence length="211" mass="22505">MQRPQRRQPAQARSRATAEVVLQAVRLVLVQDGVERLTTNRVAEVAGVSIGSLYQYFDSREALLAAVVEAFRADGVRRLDEVLHEALGAPQPVEITVAAYVNTYVDAFGGQRDAQDLAVARLAWSASFSAPRLASVRAASERLAAFVEALASSPAGRAQGLLPPSPSQLFLLSRGLMGAVGAAVLEQSPLLASAAFRTELAALCLKVLRQR</sequence>
<dbReference type="EMBL" id="CP071796">
    <property type="protein sequence ID" value="QTD44488.1"/>
    <property type="molecule type" value="Genomic_DNA"/>
</dbReference>
<proteinExistence type="predicted"/>
<dbReference type="PRINTS" id="PR00455">
    <property type="entry name" value="HTHTETR"/>
</dbReference>
<evidence type="ECO:0000259" key="5">
    <source>
        <dbReference type="PROSITE" id="PS50977"/>
    </source>
</evidence>
<accession>A0A975CJC3</accession>
<feature type="DNA-binding region" description="H-T-H motif" evidence="4">
    <location>
        <begin position="38"/>
        <end position="57"/>
    </location>
</feature>
<dbReference type="PANTHER" id="PTHR30055:SF234">
    <property type="entry name" value="HTH-TYPE TRANSCRIPTIONAL REGULATOR BETI"/>
    <property type="match status" value="1"/>
</dbReference>
<dbReference type="GO" id="GO:0000976">
    <property type="term" value="F:transcription cis-regulatory region binding"/>
    <property type="evidence" value="ECO:0007669"/>
    <property type="project" value="TreeGrafter"/>
</dbReference>
<reference evidence="6" key="1">
    <citation type="submission" date="2021-03" db="EMBL/GenBank/DDBJ databases">
        <title>Ottowia sp. 27C isolated from the cloaca of a Giant Asian pond turtle (Heosemys grandis).</title>
        <authorList>
            <person name="Spergser J."/>
            <person name="Busse H.-J."/>
        </authorList>
    </citation>
    <scope>NUCLEOTIDE SEQUENCE</scope>
    <source>
        <strain evidence="6">27C</strain>
    </source>
</reference>
<dbReference type="PANTHER" id="PTHR30055">
    <property type="entry name" value="HTH-TYPE TRANSCRIPTIONAL REGULATOR RUTR"/>
    <property type="match status" value="1"/>
</dbReference>
<dbReference type="InterPro" id="IPR001647">
    <property type="entry name" value="HTH_TetR"/>
</dbReference>
<dbReference type="KEGG" id="otd:J1M35_15500"/>
<dbReference type="AlphaFoldDB" id="A0A975CJC3"/>
<keyword evidence="3" id="KW-0804">Transcription</keyword>
<protein>
    <submittedName>
        <fullName evidence="6">TetR/AcrR family transcriptional regulator</fullName>
    </submittedName>
</protein>
<evidence type="ECO:0000256" key="3">
    <source>
        <dbReference type="ARBA" id="ARBA00023163"/>
    </source>
</evidence>
<name>A0A975CJC3_9BURK</name>